<comment type="catalytic activity">
    <reaction evidence="1">
        <text>S-ubiquitinyl-[E2 ubiquitin-conjugating enzyme]-L-cysteine + [acceptor protein]-L-lysine = [E2 ubiquitin-conjugating enzyme]-L-cysteine + N(6)-ubiquitinyl-[acceptor protein]-L-lysine.</text>
        <dbReference type="EC" id="2.3.2.27"/>
    </reaction>
</comment>
<evidence type="ECO:0000256" key="5">
    <source>
        <dbReference type="ARBA" id="ARBA00022737"/>
    </source>
</evidence>
<dbReference type="SMART" id="SM00185">
    <property type="entry name" value="ARM"/>
    <property type="match status" value="4"/>
</dbReference>
<dbReference type="Pfam" id="PF25598">
    <property type="entry name" value="ARM_PUB"/>
    <property type="match status" value="1"/>
</dbReference>
<evidence type="ECO:0000256" key="2">
    <source>
        <dbReference type="ARBA" id="ARBA00004906"/>
    </source>
</evidence>
<feature type="domain" description="U-box" evidence="9">
    <location>
        <begin position="290"/>
        <end position="364"/>
    </location>
</feature>
<dbReference type="Proteomes" id="UP001055439">
    <property type="component" value="Chromosome 8"/>
</dbReference>
<dbReference type="FunFam" id="3.30.40.10:FF:000114">
    <property type="entry name" value="RING-type E3 ubiquitin transferase"/>
    <property type="match status" value="1"/>
</dbReference>
<dbReference type="CDD" id="cd16664">
    <property type="entry name" value="RING-Ubox_PUB"/>
    <property type="match status" value="1"/>
</dbReference>
<dbReference type="InterPro" id="IPR058678">
    <property type="entry name" value="ARM_PUB"/>
</dbReference>
<dbReference type="PANTHER" id="PTHR23315">
    <property type="entry name" value="U BOX DOMAIN-CONTAINING"/>
    <property type="match status" value="1"/>
</dbReference>
<feature type="region of interest" description="Disordered" evidence="8">
    <location>
        <begin position="231"/>
        <end position="258"/>
    </location>
</feature>
<evidence type="ECO:0000313" key="11">
    <source>
        <dbReference type="Proteomes" id="UP001055439"/>
    </source>
</evidence>
<dbReference type="GO" id="GO:0016567">
    <property type="term" value="P:protein ubiquitination"/>
    <property type="evidence" value="ECO:0007669"/>
    <property type="project" value="InterPro"/>
</dbReference>
<dbReference type="SMART" id="SM00504">
    <property type="entry name" value="Ubox"/>
    <property type="match status" value="1"/>
</dbReference>
<protein>
    <recommendedName>
        <fullName evidence="3">RING-type E3 ubiquitin transferase</fullName>
        <ecNumber evidence="3">2.3.2.27</ecNumber>
    </recommendedName>
</protein>
<dbReference type="Gene3D" id="3.30.40.10">
    <property type="entry name" value="Zinc/RING finger domain, C3HC4 (zinc finger)"/>
    <property type="match status" value="1"/>
</dbReference>
<dbReference type="PROSITE" id="PS50176">
    <property type="entry name" value="ARM_REPEAT"/>
    <property type="match status" value="2"/>
</dbReference>
<dbReference type="InterPro" id="IPR045210">
    <property type="entry name" value="RING-Ubox_PUB"/>
</dbReference>
<dbReference type="InterPro" id="IPR016024">
    <property type="entry name" value="ARM-type_fold"/>
</dbReference>
<dbReference type="EC" id="2.3.2.27" evidence="3"/>
<evidence type="ECO:0000256" key="8">
    <source>
        <dbReference type="SAM" id="MobiDB-lite"/>
    </source>
</evidence>
<dbReference type="AlphaFoldDB" id="A0A9E7HJZ4"/>
<dbReference type="OrthoDB" id="6105938at2759"/>
<name>A0A9E7HJZ4_9LILI</name>
<evidence type="ECO:0000259" key="9">
    <source>
        <dbReference type="PROSITE" id="PS51698"/>
    </source>
</evidence>
<keyword evidence="4" id="KW-0808">Transferase</keyword>
<evidence type="ECO:0000256" key="1">
    <source>
        <dbReference type="ARBA" id="ARBA00000900"/>
    </source>
</evidence>
<feature type="repeat" description="ARM" evidence="7">
    <location>
        <begin position="566"/>
        <end position="611"/>
    </location>
</feature>
<keyword evidence="11" id="KW-1185">Reference proteome</keyword>
<reference evidence="10" key="1">
    <citation type="submission" date="2022-05" db="EMBL/GenBank/DDBJ databases">
        <title>The Musa troglodytarum L. genome provides insights into the mechanism of non-climacteric behaviour and enrichment of carotenoids.</title>
        <authorList>
            <person name="Wang J."/>
        </authorList>
    </citation>
    <scope>NUCLEOTIDE SEQUENCE</scope>
    <source>
        <tissue evidence="10">Leaf</tissue>
    </source>
</reference>
<dbReference type="InterPro" id="IPR003613">
    <property type="entry name" value="Ubox_domain"/>
</dbReference>
<evidence type="ECO:0000256" key="3">
    <source>
        <dbReference type="ARBA" id="ARBA00012483"/>
    </source>
</evidence>
<dbReference type="Gene3D" id="1.25.10.10">
    <property type="entry name" value="Leucine-rich Repeat Variant"/>
    <property type="match status" value="2"/>
</dbReference>
<dbReference type="SUPFAM" id="SSF48371">
    <property type="entry name" value="ARM repeat"/>
    <property type="match status" value="1"/>
</dbReference>
<proteinExistence type="predicted"/>
<evidence type="ECO:0000256" key="7">
    <source>
        <dbReference type="PROSITE-ProRule" id="PRU00259"/>
    </source>
</evidence>
<dbReference type="PROSITE" id="PS51698">
    <property type="entry name" value="U_BOX"/>
    <property type="match status" value="1"/>
</dbReference>
<dbReference type="SUPFAM" id="SSF57850">
    <property type="entry name" value="RING/U-box"/>
    <property type="match status" value="1"/>
</dbReference>
<evidence type="ECO:0000313" key="10">
    <source>
        <dbReference type="EMBL" id="URE31502.1"/>
    </source>
</evidence>
<dbReference type="InterPro" id="IPR013083">
    <property type="entry name" value="Znf_RING/FYVE/PHD"/>
</dbReference>
<evidence type="ECO:0000256" key="4">
    <source>
        <dbReference type="ARBA" id="ARBA00022679"/>
    </source>
</evidence>
<feature type="repeat" description="ARM" evidence="7">
    <location>
        <begin position="481"/>
        <end position="527"/>
    </location>
</feature>
<accession>A0A9E7HJZ4</accession>
<evidence type="ECO:0000256" key="6">
    <source>
        <dbReference type="ARBA" id="ARBA00022786"/>
    </source>
</evidence>
<dbReference type="GO" id="GO:0061630">
    <property type="term" value="F:ubiquitin protein ligase activity"/>
    <property type="evidence" value="ECO:0007669"/>
    <property type="project" value="UniProtKB-EC"/>
</dbReference>
<dbReference type="Pfam" id="PF04564">
    <property type="entry name" value="U-box"/>
    <property type="match status" value="1"/>
</dbReference>
<dbReference type="PANTHER" id="PTHR23315:SF284">
    <property type="entry name" value="U-BOX DOMAIN-CONTAINING PROTEIN 7"/>
    <property type="match status" value="1"/>
</dbReference>
<keyword evidence="6" id="KW-0833">Ubl conjugation pathway</keyword>
<dbReference type="InterPro" id="IPR000225">
    <property type="entry name" value="Armadillo"/>
</dbReference>
<comment type="pathway">
    <text evidence="2">Protein modification; protein ubiquitination.</text>
</comment>
<gene>
    <name evidence="10" type="ORF">MUK42_26399</name>
</gene>
<organism evidence="10 11">
    <name type="scientific">Musa troglodytarum</name>
    <name type="common">fe'i banana</name>
    <dbReference type="NCBI Taxonomy" id="320322"/>
    <lineage>
        <taxon>Eukaryota</taxon>
        <taxon>Viridiplantae</taxon>
        <taxon>Streptophyta</taxon>
        <taxon>Embryophyta</taxon>
        <taxon>Tracheophyta</taxon>
        <taxon>Spermatophyta</taxon>
        <taxon>Magnoliopsida</taxon>
        <taxon>Liliopsida</taxon>
        <taxon>Zingiberales</taxon>
        <taxon>Musaceae</taxon>
        <taxon>Musa</taxon>
    </lineage>
</organism>
<sequence>MKPVEGFAGFSGYLVKMDERMLVVGDPKLHGGMFRMLSTIVCKVLEIFPFIEAARPRSKTGIQALCSLHVALDKAKVLLHHCSDCSKLYLAITGESILHKFEKSKRALQESLRRVEGIVPEAIACQIMEIVGELETTNFILDHSEKQAGDKIITLLRKYRKSNSSSDDNEELESFHQAASRLGITSSRAALAEKRALKKLMEKVHAEEDKRKEAVVACLYHFMRKSSKLSRPELADDVDSQGSAPCSPTVLRSEKVSGPHGSCRAFDRQLSKLSSLNLNRSGARTASVPIPPEEFRCPISLQLMYDPVVISSGQTYERACIEKWFNDGHVTCPITQQHLSHLCLTPNHCVKGLIAIWCEQHGVPIPDGPPDSADHWRLALSQYDTVDSRSSDSTRSCKWKGIKEAGLGDNGIAEELKDSHDGILDKCSNQDHEVDELERYHGLLAALEEDKGMWKQSKAVEQIGYLLKDDEEARIFMGSNGATEALVQFLRSAIQDRNDKVQEIGVMALVNLVVDNNRNKVMLISAGVIPLLEQMISNSDNCEEAIALYLDLSCLDEAKPVSGLTEVVPLLVQLLQSNNNRSSFRKLDALCVLHNLSMHPPNIPALLSSGVVDCLHSLIGAPSGSEATKWTEKALTVLVNIASTKSGREEMVSTRGLVGGLAEVLDTGEPEEQEKAVSCLLILCNDNDGCSQMVLQEGVVPSLVSISLNGTSAGQEKARKLLKLFREQRQREQQLGGELIMEARPSCKARSKKPNSMWKNKSFALFQC</sequence>
<dbReference type="InterPro" id="IPR011989">
    <property type="entry name" value="ARM-like"/>
</dbReference>
<dbReference type="EMBL" id="CP097510">
    <property type="protein sequence ID" value="URE31502.1"/>
    <property type="molecule type" value="Genomic_DNA"/>
</dbReference>
<keyword evidence="5" id="KW-0677">Repeat</keyword>